<feature type="region of interest" description="Disordered" evidence="1">
    <location>
        <begin position="706"/>
        <end position="800"/>
    </location>
</feature>
<evidence type="ECO:0000313" key="3">
    <source>
        <dbReference type="Proteomes" id="UP000249363"/>
    </source>
</evidence>
<feature type="region of interest" description="Disordered" evidence="1">
    <location>
        <begin position="1"/>
        <end position="93"/>
    </location>
</feature>
<feature type="region of interest" description="Disordered" evidence="1">
    <location>
        <begin position="206"/>
        <end position="225"/>
    </location>
</feature>
<proteinExistence type="predicted"/>
<feature type="compositionally biased region" description="Polar residues" evidence="1">
    <location>
        <begin position="61"/>
        <end position="74"/>
    </location>
</feature>
<evidence type="ECO:0000256" key="1">
    <source>
        <dbReference type="SAM" id="MobiDB-lite"/>
    </source>
</evidence>
<dbReference type="AlphaFoldDB" id="A0A364KQ81"/>
<sequence>MSSPSSRPQTPDYENFLGTDSSSPSTTLVNPVSSFLQDAIEERRASRNTKTPQPSEIVDNRPTTSGSHSKSLVASRSGKEKENERSDHKKPQDMGLLATKEYISKISKLNFDLQMRIALREQQLATLERKVERMHQIEQELERMQGLEDELHRLQAVEEHNQRLQEVNDQLKSEIDVRDQAVREAVDLIDELETKNEELRAELRAGRGKTSLPRNGSTDDVSEVCTPKAQTFVDIPDRTSSRKGTVRRPRKSPSFLLEKSGSTAALRSVFLAEENKSVRSVSASTIATTVDSKADPQSPRLSTLSECSDFFPQLTATGFDQLDRLDVLTLVNNDHSPVVAAPTENLSQGRLSDRISEWMQFDEHSPRRRNSNRPRALSDVSRVSQVPITPLDEPFQPMRKTRRTQRASPRQQHLADFGGNLPPTPDTMSTFRPTFKNGSNASLRMDRSLSRPRSAGELTTRSASMSTHSDGIDTAASVISQYNVQNNSIAQNSTFKYYGRGSAKTTRVRGPGSPIDPRISYHGGDLLFNEEVIENAVSDMDMTRALSLKATTPEASGESLYASALTPQDWLDAAKPEQEKSKMQYSSPELETDEMSLEDNNPIEFTTEVNTPRNSPLRLHAWANESQPMPEVQQHRRRLSRFFTRNRQSKDAQPESVPTPKTGPSPIPQKIVLVKHRRTSSGPGLNSDEGTAAIGRASGRALSKSLLDHRPSTASRPITSDSAEPRSKGSGLLGWMKSSASHNKDNEPSPSGHLRFARSTTERPQSTASLDVSNLGLGLDVAAPDDEPAWRARRRSRRMA</sequence>
<protein>
    <recommendedName>
        <fullName evidence="4">Centrosomin N-terminal motif 1 domain-containing protein</fullName>
    </recommendedName>
</protein>
<organism evidence="2 3">
    <name type="scientific">Talaromyces amestolkiae</name>
    <dbReference type="NCBI Taxonomy" id="1196081"/>
    <lineage>
        <taxon>Eukaryota</taxon>
        <taxon>Fungi</taxon>
        <taxon>Dikarya</taxon>
        <taxon>Ascomycota</taxon>
        <taxon>Pezizomycotina</taxon>
        <taxon>Eurotiomycetes</taxon>
        <taxon>Eurotiomycetidae</taxon>
        <taxon>Eurotiales</taxon>
        <taxon>Trichocomaceae</taxon>
        <taxon>Talaromyces</taxon>
        <taxon>Talaromyces sect. Talaromyces</taxon>
    </lineage>
</organism>
<dbReference type="OrthoDB" id="10251744at2759"/>
<accession>A0A364KQ81</accession>
<feature type="compositionally biased region" description="Basic and acidic residues" evidence="1">
    <location>
        <begin position="77"/>
        <end position="92"/>
    </location>
</feature>
<keyword evidence="3" id="KW-1185">Reference proteome</keyword>
<reference evidence="2 3" key="1">
    <citation type="journal article" date="2017" name="Biotechnol. Biofuels">
        <title>Differential beta-glucosidase expression as a function of carbon source availability in Talaromyces amestolkiae: a genomic and proteomic approach.</title>
        <authorList>
            <person name="de Eugenio L.I."/>
            <person name="Mendez-Liter J.A."/>
            <person name="Nieto-Dominguez M."/>
            <person name="Alonso L."/>
            <person name="Gil-Munoz J."/>
            <person name="Barriuso J."/>
            <person name="Prieto A."/>
            <person name="Martinez M.J."/>
        </authorList>
    </citation>
    <scope>NUCLEOTIDE SEQUENCE [LARGE SCALE GENOMIC DNA]</scope>
    <source>
        <strain evidence="2 3">CIB</strain>
    </source>
</reference>
<feature type="region of interest" description="Disordered" evidence="1">
    <location>
        <begin position="362"/>
        <end position="469"/>
    </location>
</feature>
<gene>
    <name evidence="2" type="ORF">BHQ10_001726</name>
</gene>
<feature type="compositionally biased region" description="Polar residues" evidence="1">
    <location>
        <begin position="712"/>
        <end position="722"/>
    </location>
</feature>
<dbReference type="STRING" id="1196081.A0A364KQ81"/>
<evidence type="ECO:0000313" key="2">
    <source>
        <dbReference type="EMBL" id="RAO65714.1"/>
    </source>
</evidence>
<feature type="region of interest" description="Disordered" evidence="1">
    <location>
        <begin position="643"/>
        <end position="670"/>
    </location>
</feature>
<evidence type="ECO:0008006" key="4">
    <source>
        <dbReference type="Google" id="ProtNLM"/>
    </source>
</evidence>
<dbReference type="GeneID" id="63790943"/>
<dbReference type="EMBL" id="MIKG01000002">
    <property type="protein sequence ID" value="RAO65714.1"/>
    <property type="molecule type" value="Genomic_DNA"/>
</dbReference>
<feature type="compositionally biased region" description="Polar residues" evidence="1">
    <location>
        <begin position="426"/>
        <end position="442"/>
    </location>
</feature>
<dbReference type="RefSeq" id="XP_040730231.1">
    <property type="nucleotide sequence ID" value="XM_040873794.1"/>
</dbReference>
<feature type="compositionally biased region" description="Polar residues" evidence="1">
    <location>
        <begin position="457"/>
        <end position="469"/>
    </location>
</feature>
<feature type="compositionally biased region" description="Polar residues" evidence="1">
    <location>
        <begin position="18"/>
        <end position="36"/>
    </location>
</feature>
<dbReference type="Proteomes" id="UP000249363">
    <property type="component" value="Unassembled WGS sequence"/>
</dbReference>
<feature type="region of interest" description="Disordered" evidence="1">
    <location>
        <begin position="576"/>
        <end position="595"/>
    </location>
</feature>
<feature type="compositionally biased region" description="Basic residues" evidence="1">
    <location>
        <begin position="791"/>
        <end position="800"/>
    </location>
</feature>
<feature type="compositionally biased region" description="Polar residues" evidence="1">
    <location>
        <begin position="758"/>
        <end position="772"/>
    </location>
</feature>
<comment type="caution">
    <text evidence="2">The sequence shown here is derived from an EMBL/GenBank/DDBJ whole genome shotgun (WGS) entry which is preliminary data.</text>
</comment>
<name>A0A364KQ81_TALAM</name>